<dbReference type="Gene3D" id="3.30.2400.10">
    <property type="entry name" value="Major capsid protein gp5"/>
    <property type="match status" value="1"/>
</dbReference>
<feature type="coiled-coil region" evidence="2">
    <location>
        <begin position="3"/>
        <end position="64"/>
    </location>
</feature>
<evidence type="ECO:0000313" key="4">
    <source>
        <dbReference type="EMBL" id="MDP9891236.1"/>
    </source>
</evidence>
<sequence length="408" mass="44770">MSIQALRERLSALNKEGKKLLADKGDQTWSKEDQTKFDVLMDDAERTQRQVEAHQRMLDNEAENNFKDVEKKKGPRDEKVEGFEIFLRKKDREMSAEDAQKVRNAMSTTTGSEGGYTVQPIVAKTLIESLKSYGTMRRAAETIQTENGVDMSWPTTDGTAEEGEIVAQNASANDQDIAFGTRALNVYKFSSKVITVPIELLQDSGIDIVGLVNRRMRSRIGRIQNRLFTVGTGTGEPTGLVTAATVGKIGATGQVTTVTYDDFVDLVDSLDVAYLEPEPGDDGAADVRPGWMFSQAIRKVARKMKDTAGRPIWTPSYDAGISGMGSDELLGYPVGINNYMPAPAANAKSIAFGSMRNYKVRDAMEVTFYRFDDSAYAKKGQVGFLAFCRSGGNLLDLGGVKTYQHSAT</sequence>
<organism evidence="4 5">
    <name type="scientific">Variovorax boronicumulans</name>
    <dbReference type="NCBI Taxonomy" id="436515"/>
    <lineage>
        <taxon>Bacteria</taxon>
        <taxon>Pseudomonadati</taxon>
        <taxon>Pseudomonadota</taxon>
        <taxon>Betaproteobacteria</taxon>
        <taxon>Burkholderiales</taxon>
        <taxon>Comamonadaceae</taxon>
        <taxon>Variovorax</taxon>
    </lineage>
</organism>
<proteinExistence type="predicted"/>
<dbReference type="RefSeq" id="WP_307683610.1">
    <property type="nucleotide sequence ID" value="NZ_JAUSRD010000001.1"/>
</dbReference>
<evidence type="ECO:0000256" key="1">
    <source>
        <dbReference type="ARBA" id="ARBA00004328"/>
    </source>
</evidence>
<comment type="subcellular location">
    <subcellularLocation>
        <location evidence="1">Virion</location>
    </subcellularLocation>
</comment>
<dbReference type="Pfam" id="PF05065">
    <property type="entry name" value="Phage_capsid"/>
    <property type="match status" value="1"/>
</dbReference>
<dbReference type="NCBIfam" id="TIGR01554">
    <property type="entry name" value="major_cap_HK97"/>
    <property type="match status" value="1"/>
</dbReference>
<dbReference type="SUPFAM" id="SSF56563">
    <property type="entry name" value="Major capsid protein gp5"/>
    <property type="match status" value="1"/>
</dbReference>
<reference evidence="4" key="1">
    <citation type="submission" date="2023-07" db="EMBL/GenBank/DDBJ databases">
        <title>Sorghum-associated microbial communities from plants grown in Nebraska, USA.</title>
        <authorList>
            <person name="Schachtman D."/>
        </authorList>
    </citation>
    <scope>NUCLEOTIDE SEQUENCE</scope>
    <source>
        <strain evidence="4">DS3754</strain>
    </source>
</reference>
<keyword evidence="2" id="KW-0175">Coiled coil</keyword>
<evidence type="ECO:0000313" key="5">
    <source>
        <dbReference type="Proteomes" id="UP001242045"/>
    </source>
</evidence>
<evidence type="ECO:0000259" key="3">
    <source>
        <dbReference type="Pfam" id="PF05065"/>
    </source>
</evidence>
<accession>A0AAW8CUA0</accession>
<feature type="domain" description="Phage capsid-like C-terminal" evidence="3">
    <location>
        <begin position="114"/>
        <end position="403"/>
    </location>
</feature>
<dbReference type="AlphaFoldDB" id="A0AAW8CUA0"/>
<dbReference type="InterPro" id="IPR024455">
    <property type="entry name" value="Phage_capsid"/>
</dbReference>
<protein>
    <submittedName>
        <fullName evidence="4">HK97 family phage major capsid protein</fullName>
    </submittedName>
</protein>
<dbReference type="InterPro" id="IPR054612">
    <property type="entry name" value="Phage_capsid-like_C"/>
</dbReference>
<comment type="caution">
    <text evidence="4">The sequence shown here is derived from an EMBL/GenBank/DDBJ whole genome shotgun (WGS) entry which is preliminary data.</text>
</comment>
<dbReference type="Proteomes" id="UP001242045">
    <property type="component" value="Unassembled WGS sequence"/>
</dbReference>
<gene>
    <name evidence="4" type="ORF">J2W31_000332</name>
</gene>
<dbReference type="EMBL" id="JAUSRD010000001">
    <property type="protein sequence ID" value="MDP9891236.1"/>
    <property type="molecule type" value="Genomic_DNA"/>
</dbReference>
<evidence type="ECO:0000256" key="2">
    <source>
        <dbReference type="SAM" id="Coils"/>
    </source>
</evidence>
<name>A0AAW8CUA0_9BURK</name>